<dbReference type="AlphaFoldDB" id="A0A0L8V628"/>
<evidence type="ECO:0000313" key="1">
    <source>
        <dbReference type="EMBL" id="KOH43950.1"/>
    </source>
</evidence>
<proteinExistence type="predicted"/>
<protein>
    <submittedName>
        <fullName evidence="1">Uncharacterized protein</fullName>
    </submittedName>
</protein>
<comment type="caution">
    <text evidence="1">The sequence shown here is derived from an EMBL/GenBank/DDBJ whole genome shotgun (WGS) entry which is preliminary data.</text>
</comment>
<evidence type="ECO:0000313" key="2">
    <source>
        <dbReference type="Proteomes" id="UP000036958"/>
    </source>
</evidence>
<name>A0A0L8V628_9BACT</name>
<gene>
    <name evidence="1" type="ORF">NC99_32410</name>
</gene>
<sequence>MRPFFLMKKTALAYQSGFNFKILGVMPISFYFANPDNYSKNGEALRDSCQ</sequence>
<keyword evidence="2" id="KW-1185">Reference proteome</keyword>
<dbReference type="Proteomes" id="UP000036958">
    <property type="component" value="Unassembled WGS sequence"/>
</dbReference>
<dbReference type="EMBL" id="LGIA01000174">
    <property type="protein sequence ID" value="KOH43950.1"/>
    <property type="molecule type" value="Genomic_DNA"/>
</dbReference>
<reference evidence="2" key="1">
    <citation type="submission" date="2015-07" db="EMBL/GenBank/DDBJ databases">
        <title>Genome sequencing of Sunxiuqinia dokdonensis strain SK.</title>
        <authorList>
            <person name="Ahn S."/>
            <person name="Kim B.-C."/>
        </authorList>
    </citation>
    <scope>NUCLEOTIDE SEQUENCE [LARGE SCALE GENOMIC DNA]</scope>
    <source>
        <strain evidence="2">SK</strain>
    </source>
</reference>
<organism evidence="1 2">
    <name type="scientific">Sunxiuqinia dokdonensis</name>
    <dbReference type="NCBI Taxonomy" id="1409788"/>
    <lineage>
        <taxon>Bacteria</taxon>
        <taxon>Pseudomonadati</taxon>
        <taxon>Bacteroidota</taxon>
        <taxon>Bacteroidia</taxon>
        <taxon>Marinilabiliales</taxon>
        <taxon>Prolixibacteraceae</taxon>
        <taxon>Sunxiuqinia</taxon>
    </lineage>
</organism>
<accession>A0A0L8V628</accession>